<gene>
    <name evidence="14" type="ORF">PVAND_014921</name>
</gene>
<evidence type="ECO:0000256" key="13">
    <source>
        <dbReference type="SAM" id="SignalP"/>
    </source>
</evidence>
<keyword evidence="15" id="KW-1185">Reference proteome</keyword>
<keyword evidence="4" id="KW-0433">Leucine-rich repeat</keyword>
<evidence type="ECO:0000256" key="10">
    <source>
        <dbReference type="ARBA" id="ARBA00023136"/>
    </source>
</evidence>
<evidence type="ECO:0000256" key="2">
    <source>
        <dbReference type="ARBA" id="ARBA00022448"/>
    </source>
</evidence>
<keyword evidence="3" id="KW-1003">Cell membrane</keyword>
<dbReference type="PROSITE" id="PS51450">
    <property type="entry name" value="LRR"/>
    <property type="match status" value="1"/>
</dbReference>
<dbReference type="Proteomes" id="UP001107558">
    <property type="component" value="Chromosome 4"/>
</dbReference>
<evidence type="ECO:0000256" key="5">
    <source>
        <dbReference type="ARBA" id="ARBA00022692"/>
    </source>
</evidence>
<dbReference type="SUPFAM" id="SSF52058">
    <property type="entry name" value="L domain-like"/>
    <property type="match status" value="1"/>
</dbReference>
<accession>A0A9J6BB44</accession>
<evidence type="ECO:0000256" key="11">
    <source>
        <dbReference type="ARBA" id="ARBA00023157"/>
    </source>
</evidence>
<name>A0A9J6BB44_POLVA</name>
<evidence type="ECO:0000313" key="14">
    <source>
        <dbReference type="EMBL" id="KAG5666914.1"/>
    </source>
</evidence>
<evidence type="ECO:0000313" key="15">
    <source>
        <dbReference type="Proteomes" id="UP001107558"/>
    </source>
</evidence>
<reference evidence="14" key="1">
    <citation type="submission" date="2021-03" db="EMBL/GenBank/DDBJ databases">
        <title>Chromosome level genome of the anhydrobiotic midge Polypedilum vanderplanki.</title>
        <authorList>
            <person name="Yoshida Y."/>
            <person name="Kikawada T."/>
            <person name="Gusev O."/>
        </authorList>
    </citation>
    <scope>NUCLEOTIDE SEQUENCE</scope>
    <source>
        <strain evidence="14">NIAS01</strain>
        <tissue evidence="14">Whole body or cell culture</tissue>
    </source>
</reference>
<dbReference type="PANTHER" id="PTHR46473:SF23">
    <property type="entry name" value="GH08155P"/>
    <property type="match status" value="1"/>
</dbReference>
<proteinExistence type="predicted"/>
<keyword evidence="10" id="KW-0472">Membrane</keyword>
<keyword evidence="7" id="KW-0677">Repeat</keyword>
<dbReference type="InterPro" id="IPR032675">
    <property type="entry name" value="LRR_dom_sf"/>
</dbReference>
<dbReference type="InterPro" id="IPR051432">
    <property type="entry name" value="KCNMA1_auxiliary"/>
</dbReference>
<dbReference type="PANTHER" id="PTHR46473">
    <property type="entry name" value="GH08155P"/>
    <property type="match status" value="1"/>
</dbReference>
<evidence type="ECO:0000256" key="12">
    <source>
        <dbReference type="ARBA" id="ARBA00023303"/>
    </source>
</evidence>
<keyword evidence="5" id="KW-0812">Transmembrane</keyword>
<dbReference type="SMART" id="SM00369">
    <property type="entry name" value="LRR_TYP"/>
    <property type="match status" value="4"/>
</dbReference>
<keyword evidence="9" id="KW-0406">Ion transport</keyword>
<dbReference type="InterPro" id="IPR003591">
    <property type="entry name" value="Leu-rich_rpt_typical-subtyp"/>
</dbReference>
<organism evidence="14 15">
    <name type="scientific">Polypedilum vanderplanki</name>
    <name type="common">Sleeping chironomid midge</name>
    <dbReference type="NCBI Taxonomy" id="319348"/>
    <lineage>
        <taxon>Eukaryota</taxon>
        <taxon>Metazoa</taxon>
        <taxon>Ecdysozoa</taxon>
        <taxon>Arthropoda</taxon>
        <taxon>Hexapoda</taxon>
        <taxon>Insecta</taxon>
        <taxon>Pterygota</taxon>
        <taxon>Neoptera</taxon>
        <taxon>Endopterygota</taxon>
        <taxon>Diptera</taxon>
        <taxon>Nematocera</taxon>
        <taxon>Chironomoidea</taxon>
        <taxon>Chironomidae</taxon>
        <taxon>Chironominae</taxon>
        <taxon>Polypedilum</taxon>
        <taxon>Polypedilum</taxon>
    </lineage>
</organism>
<dbReference type="Gene3D" id="3.80.10.10">
    <property type="entry name" value="Ribonuclease Inhibitor"/>
    <property type="match status" value="1"/>
</dbReference>
<dbReference type="Pfam" id="PF13855">
    <property type="entry name" value="LRR_8"/>
    <property type="match status" value="1"/>
</dbReference>
<keyword evidence="2" id="KW-0813">Transport</keyword>
<keyword evidence="11" id="KW-1015">Disulfide bond</keyword>
<dbReference type="GO" id="GO:0034220">
    <property type="term" value="P:monoatomic ion transmembrane transport"/>
    <property type="evidence" value="ECO:0007669"/>
    <property type="project" value="UniProtKB-KW"/>
</dbReference>
<evidence type="ECO:0000256" key="4">
    <source>
        <dbReference type="ARBA" id="ARBA00022614"/>
    </source>
</evidence>
<comment type="caution">
    <text evidence="14">The sequence shown here is derived from an EMBL/GenBank/DDBJ whole genome shotgun (WGS) entry which is preliminary data.</text>
</comment>
<dbReference type="AlphaFoldDB" id="A0A9J6BB44"/>
<feature type="signal peptide" evidence="13">
    <location>
        <begin position="1"/>
        <end position="19"/>
    </location>
</feature>
<evidence type="ECO:0000256" key="9">
    <source>
        <dbReference type="ARBA" id="ARBA00023065"/>
    </source>
</evidence>
<protein>
    <submittedName>
        <fullName evidence="14">Uncharacterized protein</fullName>
    </submittedName>
</protein>
<feature type="chain" id="PRO_5039936885" evidence="13">
    <location>
        <begin position="20"/>
        <end position="273"/>
    </location>
</feature>
<keyword evidence="8" id="KW-1133">Transmembrane helix</keyword>
<keyword evidence="12" id="KW-0407">Ion channel</keyword>
<evidence type="ECO:0000256" key="7">
    <source>
        <dbReference type="ARBA" id="ARBA00022737"/>
    </source>
</evidence>
<dbReference type="GO" id="GO:0005886">
    <property type="term" value="C:plasma membrane"/>
    <property type="evidence" value="ECO:0007669"/>
    <property type="project" value="UniProtKB-SubCell"/>
</dbReference>
<evidence type="ECO:0000256" key="8">
    <source>
        <dbReference type="ARBA" id="ARBA00022989"/>
    </source>
</evidence>
<dbReference type="InterPro" id="IPR001611">
    <property type="entry name" value="Leu-rich_rpt"/>
</dbReference>
<dbReference type="OrthoDB" id="676979at2759"/>
<keyword evidence="6 13" id="KW-0732">Signal</keyword>
<dbReference type="EMBL" id="JADBJN010000004">
    <property type="protein sequence ID" value="KAG5666914.1"/>
    <property type="molecule type" value="Genomic_DNA"/>
</dbReference>
<evidence type="ECO:0000256" key="1">
    <source>
        <dbReference type="ARBA" id="ARBA00004162"/>
    </source>
</evidence>
<evidence type="ECO:0000256" key="6">
    <source>
        <dbReference type="ARBA" id="ARBA00022729"/>
    </source>
</evidence>
<sequence length="273" mass="31659">MSHHTVIFLLLCHAHTIKSAFFPPNRNNNHINRLMTTHITLECDFTYTSLGYSCNSHNLNIVSPNVTILRVTGEHHINTRNIEVSALSISNQNIRYIPENLAMFFRNLESLTIYRSNLEHLRFVDFNGLFRLRKLFIQGNNLQYIEENVFKAIPNLEILDLSANHITVIPFSMFSLAKSLRFLTLSNNLIKIFDIFPFPVNCQLEELRLDGNQLVRINLASFMNVLHVRRIDLHGNVCINRSFPNDARSLIALFTEIVHFCNTGIENGWIHYH</sequence>
<comment type="subcellular location">
    <subcellularLocation>
        <location evidence="1">Cell membrane</location>
        <topology evidence="1">Single-pass membrane protein</topology>
    </subcellularLocation>
</comment>
<evidence type="ECO:0000256" key="3">
    <source>
        <dbReference type="ARBA" id="ARBA00022475"/>
    </source>
</evidence>